<evidence type="ECO:0000313" key="2">
    <source>
        <dbReference type="Proteomes" id="UP001556367"/>
    </source>
</evidence>
<dbReference type="Proteomes" id="UP001556367">
    <property type="component" value="Unassembled WGS sequence"/>
</dbReference>
<sequence>MVARISTPGFALFLRHLHLSFVSISFDNLSGALHNLLNLFEPDLGESVIRPRSSSLPSLKKLSTPLKLATFFGALEDPGFSSSMLLQQQELR</sequence>
<protein>
    <submittedName>
        <fullName evidence="1">Uncharacterized protein</fullName>
    </submittedName>
</protein>
<dbReference type="EMBL" id="JASNQZ010000005">
    <property type="protein sequence ID" value="KAL0957254.1"/>
    <property type="molecule type" value="Genomic_DNA"/>
</dbReference>
<reference evidence="2" key="1">
    <citation type="submission" date="2024-06" db="EMBL/GenBank/DDBJ databases">
        <title>Multi-omics analyses provide insights into the biosynthesis of the anticancer antibiotic pleurotin in Hohenbuehelia grisea.</title>
        <authorList>
            <person name="Weaver J.A."/>
            <person name="Alberti F."/>
        </authorList>
    </citation>
    <scope>NUCLEOTIDE SEQUENCE [LARGE SCALE GENOMIC DNA]</scope>
    <source>
        <strain evidence="2">T-177</strain>
    </source>
</reference>
<keyword evidence="2" id="KW-1185">Reference proteome</keyword>
<gene>
    <name evidence="1" type="ORF">HGRIS_001068</name>
</gene>
<evidence type="ECO:0000313" key="1">
    <source>
        <dbReference type="EMBL" id="KAL0957254.1"/>
    </source>
</evidence>
<proteinExistence type="predicted"/>
<comment type="caution">
    <text evidence="1">The sequence shown here is derived from an EMBL/GenBank/DDBJ whole genome shotgun (WGS) entry which is preliminary data.</text>
</comment>
<organism evidence="1 2">
    <name type="scientific">Hohenbuehelia grisea</name>
    <dbReference type="NCBI Taxonomy" id="104357"/>
    <lineage>
        <taxon>Eukaryota</taxon>
        <taxon>Fungi</taxon>
        <taxon>Dikarya</taxon>
        <taxon>Basidiomycota</taxon>
        <taxon>Agaricomycotina</taxon>
        <taxon>Agaricomycetes</taxon>
        <taxon>Agaricomycetidae</taxon>
        <taxon>Agaricales</taxon>
        <taxon>Pleurotineae</taxon>
        <taxon>Pleurotaceae</taxon>
        <taxon>Hohenbuehelia</taxon>
    </lineage>
</organism>
<name>A0ABR3JN63_9AGAR</name>
<accession>A0ABR3JN63</accession>